<feature type="region of interest" description="Disordered" evidence="2">
    <location>
        <begin position="282"/>
        <end position="314"/>
    </location>
</feature>
<dbReference type="Proteomes" id="UP000091979">
    <property type="component" value="Unassembled WGS sequence"/>
</dbReference>
<comment type="caution">
    <text evidence="4">The sequence shown here is derived from an EMBL/GenBank/DDBJ whole genome shotgun (WGS) entry which is preliminary data.</text>
</comment>
<organism evidence="4 5">
    <name type="scientific">Halodesulfovibrio spirochaetisodalis</name>
    <dbReference type="NCBI Taxonomy" id="1560234"/>
    <lineage>
        <taxon>Bacteria</taxon>
        <taxon>Pseudomonadati</taxon>
        <taxon>Thermodesulfobacteriota</taxon>
        <taxon>Desulfovibrionia</taxon>
        <taxon>Desulfovibrionales</taxon>
        <taxon>Desulfovibrionaceae</taxon>
        <taxon>Halodesulfovibrio</taxon>
    </lineage>
</organism>
<feature type="domain" description="Flagellar hook-length control protein-like C-terminal" evidence="3">
    <location>
        <begin position="398"/>
        <end position="475"/>
    </location>
</feature>
<dbReference type="OrthoDB" id="5468982at2"/>
<dbReference type="EMBL" id="JXMS01000037">
    <property type="protein sequence ID" value="OBQ45855.1"/>
    <property type="molecule type" value="Genomic_DNA"/>
</dbReference>
<accession>A0A1B7X904</accession>
<dbReference type="PATRIC" id="fig|1560234.3.peg.2415"/>
<protein>
    <recommendedName>
        <fullName evidence="3">Flagellar hook-length control protein-like C-terminal domain-containing protein</fullName>
    </recommendedName>
</protein>
<evidence type="ECO:0000313" key="4">
    <source>
        <dbReference type="EMBL" id="OBQ45855.1"/>
    </source>
</evidence>
<evidence type="ECO:0000313" key="5">
    <source>
        <dbReference type="Proteomes" id="UP000091979"/>
    </source>
</evidence>
<dbReference type="Pfam" id="PF02120">
    <property type="entry name" value="Flg_hook"/>
    <property type="match status" value="1"/>
</dbReference>
<dbReference type="CDD" id="cd17470">
    <property type="entry name" value="T3SS_Flik_C"/>
    <property type="match status" value="1"/>
</dbReference>
<dbReference type="InterPro" id="IPR021136">
    <property type="entry name" value="Flagellar_hook_control-like_C"/>
</dbReference>
<proteinExistence type="predicted"/>
<keyword evidence="5" id="KW-1185">Reference proteome</keyword>
<dbReference type="AlphaFoldDB" id="A0A1B7X904"/>
<dbReference type="RefSeq" id="WP_066858489.1">
    <property type="nucleotide sequence ID" value="NZ_JXMS01000037.1"/>
</dbReference>
<sequence length="535" mass="57228">MQISPSAYITEQVQNVASNKAVSTGFGAIFDAVQKTSAQYQEAHDTAVNSTHDNLTAVKDLPINDEDYKAIEKKLEEAGVEKETLKRLKEEADKESLTWDNLLETLKQTAQINSAPKATELTQDTQNKISSILTQAGLSPNKTSDVLADLEAGNTKRAWETISEALKNLNDNATLSITKDELAALGKGLQLDSNALAKLQSLLSGSEGTMNSSGIKQLTALLDSSVAAQNASGEKLLEEVKQQLNPLIATALENGGKLSAKNRASNEEDATRILRADKATEKGLGFMPSANSKEVAAESTTSSMKSGDTGKEATVSASAIANTSESAGTNADADSLLGGKQNNSKSSWMNFFNNTALADGATSGQPSTSPAQNVASQATSLKQTSTNILEQIQNGVFRSLRNGVNQLSLKLNTADFGPVAVLVSTKSGEVAAKIRTDNPEVAKTLQDNMHTLRASLEAQGLKVEKLDVQTGMQNHLQNNNSWDTPDQHNAQQEAHQRFLAKQQFRQLKDTKQDLVQGTTTIQQASHSSNRVYLVA</sequence>
<reference evidence="4 5" key="1">
    <citation type="submission" date="2015-01" db="EMBL/GenBank/DDBJ databases">
        <title>Desulfovibrio sp. JC271 draft genome sequence.</title>
        <authorList>
            <person name="Shivani Y."/>
            <person name="Subhash Y."/>
            <person name="Sasikala C."/>
            <person name="Ramana C.V."/>
        </authorList>
    </citation>
    <scope>NUCLEOTIDE SEQUENCE [LARGE SCALE GENOMIC DNA]</scope>
    <source>
        <strain evidence="4 5">JC271</strain>
    </source>
</reference>
<dbReference type="STRING" id="1560234.SP90_15605"/>
<evidence type="ECO:0000256" key="1">
    <source>
        <dbReference type="SAM" id="Coils"/>
    </source>
</evidence>
<feature type="coiled-coil region" evidence="1">
    <location>
        <begin position="68"/>
        <end position="95"/>
    </location>
</feature>
<dbReference type="Gene3D" id="3.30.750.140">
    <property type="match status" value="1"/>
</dbReference>
<keyword evidence="1" id="KW-0175">Coiled coil</keyword>
<dbReference type="InterPro" id="IPR038610">
    <property type="entry name" value="FliK-like_C_sf"/>
</dbReference>
<gene>
    <name evidence="4" type="ORF">SP90_15605</name>
</gene>
<evidence type="ECO:0000256" key="2">
    <source>
        <dbReference type="SAM" id="MobiDB-lite"/>
    </source>
</evidence>
<name>A0A1B7X904_9BACT</name>
<evidence type="ECO:0000259" key="3">
    <source>
        <dbReference type="Pfam" id="PF02120"/>
    </source>
</evidence>